<feature type="domain" description="Formyl transferase N-terminal" evidence="1">
    <location>
        <begin position="101"/>
        <end position="184"/>
    </location>
</feature>
<dbReference type="Pfam" id="PF00551">
    <property type="entry name" value="Formyl_trans_N"/>
    <property type="match status" value="1"/>
</dbReference>
<dbReference type="PANTHER" id="PTHR11138">
    <property type="entry name" value="METHIONYL-TRNA FORMYLTRANSFERASE"/>
    <property type="match status" value="1"/>
</dbReference>
<proteinExistence type="predicted"/>
<dbReference type="SUPFAM" id="SSF53328">
    <property type="entry name" value="Formyltransferase"/>
    <property type="match status" value="1"/>
</dbReference>
<dbReference type="GO" id="GO:0004479">
    <property type="term" value="F:methionyl-tRNA formyltransferase activity"/>
    <property type="evidence" value="ECO:0007669"/>
    <property type="project" value="TreeGrafter"/>
</dbReference>
<dbReference type="STRING" id="1121869.SAMN03084138_01520"/>
<dbReference type="InterPro" id="IPR036477">
    <property type="entry name" value="Formyl_transf_N_sf"/>
</dbReference>
<evidence type="ECO:0000313" key="2">
    <source>
        <dbReference type="EMBL" id="SFP18139.1"/>
    </source>
</evidence>
<dbReference type="EMBL" id="FOWR01000009">
    <property type="protein sequence ID" value="SFP18139.1"/>
    <property type="molecule type" value="Genomic_DNA"/>
</dbReference>
<dbReference type="GO" id="GO:0005829">
    <property type="term" value="C:cytosol"/>
    <property type="evidence" value="ECO:0007669"/>
    <property type="project" value="TreeGrafter"/>
</dbReference>
<accession>A0A1I5N8G3</accession>
<gene>
    <name evidence="2" type="ORF">SAMN03084138_01520</name>
</gene>
<dbReference type="InterPro" id="IPR002376">
    <property type="entry name" value="Formyl_transf_N"/>
</dbReference>
<name>A0A1I5N8G3_9GAMM</name>
<dbReference type="GeneID" id="35871928"/>
<dbReference type="RefSeq" id="WP_074926292.1">
    <property type="nucleotide sequence ID" value="NZ_FOWR01000009.1"/>
</dbReference>
<keyword evidence="2" id="KW-0808">Transferase</keyword>
<organism evidence="2 3">
    <name type="scientific">Enterovibrio norvegicus DSM 15893</name>
    <dbReference type="NCBI Taxonomy" id="1121869"/>
    <lineage>
        <taxon>Bacteria</taxon>
        <taxon>Pseudomonadati</taxon>
        <taxon>Pseudomonadota</taxon>
        <taxon>Gammaproteobacteria</taxon>
        <taxon>Vibrionales</taxon>
        <taxon>Vibrionaceae</taxon>
        <taxon>Enterovibrio</taxon>
    </lineage>
</organism>
<evidence type="ECO:0000259" key="1">
    <source>
        <dbReference type="Pfam" id="PF00551"/>
    </source>
</evidence>
<sequence>MSTKIALFIIDDSYILSKVSELANHLDIVGINKDDIKVFCKSKKLNKSVEQLSFIEKLKLKKNKPREIYDSLIYRLKRIFSKKAINNAPLGFELEHIDSINSDNSKEKIKDFEPDVGIFIYYDEIVKKETLALINKPFNIHPAHLPDYRGCQPIYWLLKNKVHSSTVTLHVMTDGIDEGDIVYEYPYSLSLEKSIDENVKVTVDCLPEFLAFSLRRIARFKNDQFLNQDCYLGESKYYGRPNH</sequence>
<reference evidence="2 3" key="1">
    <citation type="submission" date="2016-10" db="EMBL/GenBank/DDBJ databases">
        <authorList>
            <person name="de Groot N.N."/>
        </authorList>
    </citation>
    <scope>NUCLEOTIDE SEQUENCE [LARGE SCALE GENOMIC DNA]</scope>
    <source>
        <strain evidence="2 3">DSM 15893</strain>
    </source>
</reference>
<dbReference type="Gene3D" id="3.40.50.170">
    <property type="entry name" value="Formyl transferase, N-terminal domain"/>
    <property type="match status" value="1"/>
</dbReference>
<evidence type="ECO:0000313" key="3">
    <source>
        <dbReference type="Proteomes" id="UP000182692"/>
    </source>
</evidence>
<dbReference type="Proteomes" id="UP000182692">
    <property type="component" value="Unassembled WGS sequence"/>
</dbReference>
<dbReference type="OrthoDB" id="9802815at2"/>
<dbReference type="PANTHER" id="PTHR11138:SF5">
    <property type="entry name" value="METHIONYL-TRNA FORMYLTRANSFERASE, MITOCHONDRIAL"/>
    <property type="match status" value="1"/>
</dbReference>
<protein>
    <submittedName>
        <fullName evidence="2">Formyl transferase</fullName>
    </submittedName>
</protein>
<dbReference type="AlphaFoldDB" id="A0A1I5N8G3"/>